<accession>A0ABD2MVY5</accession>
<dbReference type="EMBL" id="JABFTP020000042">
    <property type="protein sequence ID" value="KAL3270645.1"/>
    <property type="molecule type" value="Genomic_DNA"/>
</dbReference>
<keyword evidence="4" id="KW-1185">Reference proteome</keyword>
<dbReference type="Proteomes" id="UP001516400">
    <property type="component" value="Unassembled WGS sequence"/>
</dbReference>
<gene>
    <name evidence="3" type="ORF">HHI36_021174</name>
</gene>
<organism evidence="3 4">
    <name type="scientific">Cryptolaemus montrouzieri</name>
    <dbReference type="NCBI Taxonomy" id="559131"/>
    <lineage>
        <taxon>Eukaryota</taxon>
        <taxon>Metazoa</taxon>
        <taxon>Ecdysozoa</taxon>
        <taxon>Arthropoda</taxon>
        <taxon>Hexapoda</taxon>
        <taxon>Insecta</taxon>
        <taxon>Pterygota</taxon>
        <taxon>Neoptera</taxon>
        <taxon>Endopterygota</taxon>
        <taxon>Coleoptera</taxon>
        <taxon>Polyphaga</taxon>
        <taxon>Cucujiformia</taxon>
        <taxon>Coccinelloidea</taxon>
        <taxon>Coccinellidae</taxon>
        <taxon>Scymninae</taxon>
        <taxon>Scymnini</taxon>
        <taxon>Cryptolaemus</taxon>
    </lineage>
</organism>
<evidence type="ECO:0000313" key="4">
    <source>
        <dbReference type="Proteomes" id="UP001516400"/>
    </source>
</evidence>
<protein>
    <submittedName>
        <fullName evidence="3">Uncharacterized protein</fullName>
    </submittedName>
</protein>
<evidence type="ECO:0000313" key="3">
    <source>
        <dbReference type="EMBL" id="KAL3270645.1"/>
    </source>
</evidence>
<feature type="compositionally biased region" description="Basic and acidic residues" evidence="1">
    <location>
        <begin position="39"/>
        <end position="58"/>
    </location>
</feature>
<evidence type="ECO:0000256" key="2">
    <source>
        <dbReference type="SAM" id="SignalP"/>
    </source>
</evidence>
<dbReference type="SUPFAM" id="SSF47565">
    <property type="entry name" value="Insect pheromone/odorant-binding proteins"/>
    <property type="match status" value="1"/>
</dbReference>
<dbReference type="AlphaFoldDB" id="A0ABD2MVY5"/>
<feature type="region of interest" description="Disordered" evidence="1">
    <location>
        <begin position="39"/>
        <end position="66"/>
    </location>
</feature>
<name>A0ABD2MVY5_9CUCU</name>
<keyword evidence="2" id="KW-0732">Signal</keyword>
<dbReference type="InterPro" id="IPR036728">
    <property type="entry name" value="PBP_GOBP_sf"/>
</dbReference>
<proteinExistence type="predicted"/>
<sequence>MYSCKIAIVLAIAVAVTFADDSDHHHNGVFKQCADELGLKPNPERRKQFQEAREKGERPPMPSPEEIEKHNCVQKCFFEKLGLLSGSKIVIDEIKKDEHLVGNVAEDKLNAYMDCLKALEIKECSDVKKIFECRKSNS</sequence>
<comment type="caution">
    <text evidence="3">The sequence shown here is derived from an EMBL/GenBank/DDBJ whole genome shotgun (WGS) entry which is preliminary data.</text>
</comment>
<evidence type="ECO:0000256" key="1">
    <source>
        <dbReference type="SAM" id="MobiDB-lite"/>
    </source>
</evidence>
<reference evidence="3 4" key="1">
    <citation type="journal article" date="2021" name="BMC Biol.">
        <title>Horizontally acquired antibacterial genes associated with adaptive radiation of ladybird beetles.</title>
        <authorList>
            <person name="Li H.S."/>
            <person name="Tang X.F."/>
            <person name="Huang Y.H."/>
            <person name="Xu Z.Y."/>
            <person name="Chen M.L."/>
            <person name="Du X.Y."/>
            <person name="Qiu B.Y."/>
            <person name="Chen P.T."/>
            <person name="Zhang W."/>
            <person name="Slipinski A."/>
            <person name="Escalona H.E."/>
            <person name="Waterhouse R.M."/>
            <person name="Zwick A."/>
            <person name="Pang H."/>
        </authorList>
    </citation>
    <scope>NUCLEOTIDE SEQUENCE [LARGE SCALE GENOMIC DNA]</scope>
    <source>
        <strain evidence="3">SYSU2018</strain>
    </source>
</reference>
<dbReference type="Gene3D" id="1.10.238.20">
    <property type="entry name" value="Pheromone/general odorant binding protein domain"/>
    <property type="match status" value="1"/>
</dbReference>
<feature type="chain" id="PRO_5044876313" evidence="2">
    <location>
        <begin position="20"/>
        <end position="138"/>
    </location>
</feature>
<feature type="signal peptide" evidence="2">
    <location>
        <begin position="1"/>
        <end position="19"/>
    </location>
</feature>